<reference evidence="5" key="1">
    <citation type="submission" date="2018-06" db="EMBL/GenBank/DDBJ databases">
        <authorList>
            <person name="Zhirakovskaya E."/>
        </authorList>
    </citation>
    <scope>NUCLEOTIDE SEQUENCE</scope>
</reference>
<dbReference type="SUPFAM" id="SSF50891">
    <property type="entry name" value="Cyclophilin-like"/>
    <property type="match status" value="1"/>
</dbReference>
<dbReference type="EMBL" id="UOEE01000316">
    <property type="protein sequence ID" value="VAW01285.1"/>
    <property type="molecule type" value="Genomic_DNA"/>
</dbReference>
<dbReference type="GO" id="GO:0003755">
    <property type="term" value="F:peptidyl-prolyl cis-trans isomerase activity"/>
    <property type="evidence" value="ECO:0007669"/>
    <property type="project" value="UniProtKB-KW"/>
</dbReference>
<evidence type="ECO:0000259" key="4">
    <source>
        <dbReference type="PROSITE" id="PS50072"/>
    </source>
</evidence>
<evidence type="ECO:0000256" key="2">
    <source>
        <dbReference type="ARBA" id="ARBA00023110"/>
    </source>
</evidence>
<keyword evidence="3 5" id="KW-0413">Isomerase</keyword>
<dbReference type="Pfam" id="PF00160">
    <property type="entry name" value="Pro_isomerase"/>
    <property type="match status" value="1"/>
</dbReference>
<accession>A0A3B0S4K6</accession>
<dbReference type="InterPro" id="IPR002130">
    <property type="entry name" value="Cyclophilin-type_PPIase_dom"/>
</dbReference>
<proteinExistence type="predicted"/>
<sequence>MKSWIWAVGFCLLAFSATAEDAPAPTPWRTIAPENLLLIDTDYGRTVIELNPEFAPNHVQRIRDLSKVNFYDGLTFYRVIEGFVAQGGRGEGDGARALPEGYGTLRNENDKASEGLAFAPLGSPDLYAPESGHVNGFAAAQNPKTGRTWLQHCPGIMAMARSEDPDTGDAEFYIVLGPGTRYLDRNLTVFGRVIDGMQFIQKLNRGVRAVESGVIQDAAKRDIIRSFKIAADVPEIERPTYQVMPTPSDEFEIHKTKKRIRSEAFFYRHPPEVVEACTVVAPARLVE</sequence>
<dbReference type="InterPro" id="IPR029000">
    <property type="entry name" value="Cyclophilin-like_dom_sf"/>
</dbReference>
<dbReference type="CDD" id="cd00317">
    <property type="entry name" value="cyclophilin"/>
    <property type="match status" value="1"/>
</dbReference>
<dbReference type="Gene3D" id="2.40.100.10">
    <property type="entry name" value="Cyclophilin-like"/>
    <property type="match status" value="1"/>
</dbReference>
<dbReference type="PANTHER" id="PTHR43246">
    <property type="entry name" value="PEPTIDYL-PROLYL CIS-TRANS ISOMERASE CYP38, CHLOROPLASTIC"/>
    <property type="match status" value="1"/>
</dbReference>
<keyword evidence="2" id="KW-0697">Rotamase</keyword>
<evidence type="ECO:0000256" key="1">
    <source>
        <dbReference type="ARBA" id="ARBA00013194"/>
    </source>
</evidence>
<protein>
    <recommendedName>
        <fullName evidence="1">peptidylprolyl isomerase</fullName>
        <ecNumber evidence="1">5.2.1.8</ecNumber>
    </recommendedName>
</protein>
<dbReference type="InterPro" id="IPR044665">
    <property type="entry name" value="E_coli_cyclophilin_A-like"/>
</dbReference>
<dbReference type="EC" id="5.2.1.8" evidence="1"/>
<organism evidence="5">
    <name type="scientific">hydrothermal vent metagenome</name>
    <dbReference type="NCBI Taxonomy" id="652676"/>
    <lineage>
        <taxon>unclassified sequences</taxon>
        <taxon>metagenomes</taxon>
        <taxon>ecological metagenomes</taxon>
    </lineage>
</organism>
<dbReference type="PROSITE" id="PS50072">
    <property type="entry name" value="CSA_PPIASE_2"/>
    <property type="match status" value="1"/>
</dbReference>
<dbReference type="AlphaFoldDB" id="A0A3B0S4K6"/>
<feature type="domain" description="PPIase cyclophilin-type" evidence="4">
    <location>
        <begin position="40"/>
        <end position="205"/>
    </location>
</feature>
<gene>
    <name evidence="5" type="ORF">MNBD_ALPHA06-913</name>
</gene>
<evidence type="ECO:0000256" key="3">
    <source>
        <dbReference type="ARBA" id="ARBA00023235"/>
    </source>
</evidence>
<evidence type="ECO:0000313" key="5">
    <source>
        <dbReference type="EMBL" id="VAW01285.1"/>
    </source>
</evidence>
<name>A0A3B0S4K6_9ZZZZ</name>